<organism evidence="1 2">
    <name type="scientific">Paraphaeosphaeria sporulosa</name>
    <dbReference type="NCBI Taxonomy" id="1460663"/>
    <lineage>
        <taxon>Eukaryota</taxon>
        <taxon>Fungi</taxon>
        <taxon>Dikarya</taxon>
        <taxon>Ascomycota</taxon>
        <taxon>Pezizomycotina</taxon>
        <taxon>Dothideomycetes</taxon>
        <taxon>Pleosporomycetidae</taxon>
        <taxon>Pleosporales</taxon>
        <taxon>Massarineae</taxon>
        <taxon>Didymosphaeriaceae</taxon>
        <taxon>Paraphaeosphaeria</taxon>
    </lineage>
</organism>
<keyword evidence="2" id="KW-1185">Reference proteome</keyword>
<dbReference type="GeneID" id="28759821"/>
<dbReference type="AlphaFoldDB" id="A0A177CP06"/>
<protein>
    <recommendedName>
        <fullName evidence="3">CoA-dependent acyltransferase</fullName>
    </recommendedName>
</protein>
<evidence type="ECO:0000313" key="1">
    <source>
        <dbReference type="EMBL" id="OAG08712.1"/>
    </source>
</evidence>
<reference evidence="1 2" key="1">
    <citation type="submission" date="2016-05" db="EMBL/GenBank/DDBJ databases">
        <title>Comparative analysis of secretome profiles of manganese(II)-oxidizing ascomycete fungi.</title>
        <authorList>
            <consortium name="DOE Joint Genome Institute"/>
            <person name="Zeiner C.A."/>
            <person name="Purvine S.O."/>
            <person name="Zink E.M."/>
            <person name="Wu S."/>
            <person name="Pasa-Tolic L."/>
            <person name="Chaput D.L."/>
            <person name="Haridas S."/>
            <person name="Grigoriev I.V."/>
            <person name="Santelli C.M."/>
            <person name="Hansel C.M."/>
        </authorList>
    </citation>
    <scope>NUCLEOTIDE SEQUENCE [LARGE SCALE GENOMIC DNA]</scope>
    <source>
        <strain evidence="1 2">AP3s5-JAC2a</strain>
    </source>
</reference>
<evidence type="ECO:0008006" key="3">
    <source>
        <dbReference type="Google" id="ProtNLM"/>
    </source>
</evidence>
<dbReference type="OrthoDB" id="3355480at2759"/>
<sequence>MAMADEHWLNRYGNGYYAWKLADQNGRRSLERPIGLLETSFDTDGRYFGGRADITALLSVRVKHRLGKEAFRRRITLAWANLRLRHVMLMSRTLFDEESRQRRFVVDVHDNMEEALDDVLQSVVWVDDYYEEVDAIEMYRHALSVGRIVDPQKCLSKLHVLPLVGSPDGSFELRFLIVMAHQISDGLSSYNWFSDFLRILNLSEEELESEITTGMQEEAIKSKLPPAQEDLYPRVASTKARQRWFWAITHVLRYLRKPTLQSFPNPLKRAHRLHQPTTFPPTFSKIFEYDPALAPPLTSNILNAALSPAASARMMSLCRSIHVSIGAGCFALAGLAMMAIYEERFPHIPDAQRLPFASGFPLNPRAFFGWNTPADSCMLAFSEGIVMPFLPSELPVEGRFKLVAAHANRELKMYQKRAKGKGGEDGGRERGAWEPHDLRRLLANAYLNAIERSDSRLPKELKWGVTPHGSLAPPASQFRATCGVSSIGRTAQWLATGTYSLDIVGDGKEDKDFAADVLDFKQGVRARDEEFLVGTSTDAEGRVRFGVSYDESAICEEWVGRWRDVVEGLMEGGERQAMAKI</sequence>
<dbReference type="InterPro" id="IPR023213">
    <property type="entry name" value="CAT-like_dom_sf"/>
</dbReference>
<dbReference type="EMBL" id="KV441550">
    <property type="protein sequence ID" value="OAG08712.1"/>
    <property type="molecule type" value="Genomic_DNA"/>
</dbReference>
<dbReference type="RefSeq" id="XP_018039077.1">
    <property type="nucleotide sequence ID" value="XM_018176335.1"/>
</dbReference>
<dbReference type="PANTHER" id="PTHR28037:SF1">
    <property type="entry name" value="ALCOHOL O-ACETYLTRANSFERASE 1-RELATED"/>
    <property type="match status" value="1"/>
</dbReference>
<dbReference type="InterPro" id="IPR052058">
    <property type="entry name" value="Alcohol_O-acetyltransferase"/>
</dbReference>
<dbReference type="PANTHER" id="PTHR28037">
    <property type="entry name" value="ALCOHOL O-ACETYLTRANSFERASE 1-RELATED"/>
    <property type="match status" value="1"/>
</dbReference>
<dbReference type="STRING" id="1460663.A0A177CP06"/>
<dbReference type="InParanoid" id="A0A177CP06"/>
<dbReference type="Gene3D" id="3.30.559.10">
    <property type="entry name" value="Chloramphenicol acetyltransferase-like domain"/>
    <property type="match status" value="1"/>
</dbReference>
<gene>
    <name evidence="1" type="ORF">CC84DRAFT_1141643</name>
</gene>
<accession>A0A177CP06</accession>
<proteinExistence type="predicted"/>
<evidence type="ECO:0000313" key="2">
    <source>
        <dbReference type="Proteomes" id="UP000077069"/>
    </source>
</evidence>
<name>A0A177CP06_9PLEO</name>
<dbReference type="Proteomes" id="UP000077069">
    <property type="component" value="Unassembled WGS sequence"/>
</dbReference>